<dbReference type="Proteomes" id="UP000651977">
    <property type="component" value="Unassembled WGS sequence"/>
</dbReference>
<evidence type="ECO:0008006" key="3">
    <source>
        <dbReference type="Google" id="ProtNLM"/>
    </source>
</evidence>
<proteinExistence type="predicted"/>
<accession>A0ABQ1HX45</accession>
<name>A0ABQ1HX45_9ALTE</name>
<sequence>MIALRFDTEKADHVSPILLSFPFDGIQLRLNQLWPDATSPLALSFDKPPFIGTTLRFENTWGSYSSPLQLYFDGNGPVEPPTPIDNTIGIECGVIWMLPSEPEINVTLSEACQALEVAASSVWHCEFSSGVETTTNWACKPALSIERVLPWQWYSEQRVNSSFNWAFTESFATNTTIDWLVPLNQQTNNAATWLNTLSTSIHTDVIWQDGLALHINQHVRYRGQKIAEQATLKWGFPAPQWKCSSQYQAPTSPMALQFNQQFSNQRGSVILRLTASPEVCKWYPGGGLIDANPVLPPLDFKVPITPQVRRSYIMQPQLSCIRVSDGLAIVLKSVSISQSRSQWASSGSVTFSSRIDAQRAANELLKISINGYDFFMWCEMPSESKSFGVSRYSATGRGRLAELSAPYIKAANYMNSTARSFMGLMGEIMANTGWTLASEITDFNVPATAFSYAGKTPAEAINMMANAIGAMLDIDSDTKTITVIPQWPTVPWDMTDAVPDLIAHDGVILEFTEKREIRPDANAVFVRGEQQGVAVKVKRSGSAGDNFAEDVVDKIITDVQAARMRGTAELANAGNKVSTSIRTKLMADLPPMRPGMLVGVQKGTEVFKSVCDSSSITASVNGSNGAVSVNQSATLLRNEVAA</sequence>
<comment type="caution">
    <text evidence="1">The sequence shown here is derived from an EMBL/GenBank/DDBJ whole genome shotgun (WGS) entry which is preliminary data.</text>
</comment>
<protein>
    <recommendedName>
        <fullName evidence="3">Minor tail protein</fullName>
    </recommendedName>
</protein>
<evidence type="ECO:0000313" key="1">
    <source>
        <dbReference type="EMBL" id="GGA95730.1"/>
    </source>
</evidence>
<evidence type="ECO:0000313" key="2">
    <source>
        <dbReference type="Proteomes" id="UP000651977"/>
    </source>
</evidence>
<dbReference type="EMBL" id="BMDY01000003">
    <property type="protein sequence ID" value="GGA95730.1"/>
    <property type="molecule type" value="Genomic_DNA"/>
</dbReference>
<gene>
    <name evidence="1" type="ORF">GCM10007414_05680</name>
</gene>
<keyword evidence="2" id="KW-1185">Reference proteome</keyword>
<organism evidence="1 2">
    <name type="scientific">Agarivorans gilvus</name>
    <dbReference type="NCBI Taxonomy" id="680279"/>
    <lineage>
        <taxon>Bacteria</taxon>
        <taxon>Pseudomonadati</taxon>
        <taxon>Pseudomonadota</taxon>
        <taxon>Gammaproteobacteria</taxon>
        <taxon>Alteromonadales</taxon>
        <taxon>Alteromonadaceae</taxon>
        <taxon>Agarivorans</taxon>
    </lineage>
</organism>
<reference evidence="2" key="1">
    <citation type="journal article" date="2019" name="Int. J. Syst. Evol. Microbiol.">
        <title>The Global Catalogue of Microorganisms (GCM) 10K type strain sequencing project: providing services to taxonomists for standard genome sequencing and annotation.</title>
        <authorList>
            <consortium name="The Broad Institute Genomics Platform"/>
            <consortium name="The Broad Institute Genome Sequencing Center for Infectious Disease"/>
            <person name="Wu L."/>
            <person name="Ma J."/>
        </authorList>
    </citation>
    <scope>NUCLEOTIDE SEQUENCE [LARGE SCALE GENOMIC DNA]</scope>
    <source>
        <strain evidence="2">CGMCC 1.10131</strain>
    </source>
</reference>
<dbReference type="RefSeq" id="WP_229711085.1">
    <property type="nucleotide sequence ID" value="NZ_BMDY01000003.1"/>
</dbReference>